<protein>
    <recommendedName>
        <fullName evidence="2">Glutathione S-transferase omega</fullName>
        <shortName evidence="2">GSTO</shortName>
        <ecNumber evidence="2">1.20.4.2</ecNumber>
        <ecNumber evidence="2">1.8.5.1</ecNumber>
        <ecNumber evidence="2">2.5.1.18</ecNumber>
    </recommendedName>
    <alternativeName>
        <fullName evidence="2">Glutathione-dependent dehydroascorbate reductase</fullName>
    </alternativeName>
    <alternativeName>
        <fullName evidence="2">Monomethylarsonic acid reductase</fullName>
    </alternativeName>
</protein>
<gene>
    <name evidence="4" type="ORF">ElyMa_005657100</name>
</gene>
<dbReference type="InterPro" id="IPR036249">
    <property type="entry name" value="Thioredoxin-like_sf"/>
</dbReference>
<dbReference type="PRINTS" id="PR01625">
    <property type="entry name" value="GSTRNSFRASEO"/>
</dbReference>
<keyword evidence="2" id="KW-0808">Transferase</keyword>
<keyword evidence="2" id="KW-0560">Oxidoreductase</keyword>
<dbReference type="AlphaFoldDB" id="A0AAV4FC43"/>
<dbReference type="EC" id="1.20.4.2" evidence="2"/>
<comment type="catalytic activity">
    <reaction evidence="2">
        <text>methylarsonate + 2 glutathione + H(+) = methylarsonous acid + glutathione disulfide + H2O</text>
        <dbReference type="Rhea" id="RHEA:15969"/>
        <dbReference type="ChEBI" id="CHEBI:15377"/>
        <dbReference type="ChEBI" id="CHEBI:15378"/>
        <dbReference type="ChEBI" id="CHEBI:17826"/>
        <dbReference type="ChEBI" id="CHEBI:33409"/>
        <dbReference type="ChEBI" id="CHEBI:57925"/>
        <dbReference type="ChEBI" id="CHEBI:58297"/>
        <dbReference type="EC" id="1.20.4.2"/>
    </reaction>
</comment>
<dbReference type="GO" id="GO:0006749">
    <property type="term" value="P:glutathione metabolic process"/>
    <property type="evidence" value="ECO:0007669"/>
    <property type="project" value="UniProtKB-UniRule"/>
</dbReference>
<dbReference type="SFLD" id="SFLDS00019">
    <property type="entry name" value="Glutathione_Transferase_(cytos"/>
    <property type="match status" value="1"/>
</dbReference>
<evidence type="ECO:0000313" key="5">
    <source>
        <dbReference type="Proteomes" id="UP000762676"/>
    </source>
</evidence>
<dbReference type="PANTHER" id="PTHR43968:SF6">
    <property type="entry name" value="GLUTATHIONE S-TRANSFERASE OMEGA"/>
    <property type="match status" value="1"/>
</dbReference>
<dbReference type="GO" id="GO:0005737">
    <property type="term" value="C:cytoplasm"/>
    <property type="evidence" value="ECO:0007669"/>
    <property type="project" value="InterPro"/>
</dbReference>
<comment type="catalytic activity">
    <reaction evidence="2">
        <text>RX + glutathione = an S-substituted glutathione + a halide anion + H(+)</text>
        <dbReference type="Rhea" id="RHEA:16437"/>
        <dbReference type="ChEBI" id="CHEBI:15378"/>
        <dbReference type="ChEBI" id="CHEBI:16042"/>
        <dbReference type="ChEBI" id="CHEBI:17792"/>
        <dbReference type="ChEBI" id="CHEBI:57925"/>
        <dbReference type="ChEBI" id="CHEBI:90779"/>
        <dbReference type="EC" id="2.5.1.18"/>
    </reaction>
</comment>
<comment type="caution">
    <text evidence="4">The sequence shown here is derived from an EMBL/GenBank/DDBJ whole genome shotgun (WGS) entry which is preliminary data.</text>
</comment>
<comment type="catalytic activity">
    <reaction evidence="2">
        <text>L-dehydroascorbate + 2 glutathione = glutathione disulfide + L-ascorbate</text>
        <dbReference type="Rhea" id="RHEA:24424"/>
        <dbReference type="ChEBI" id="CHEBI:38290"/>
        <dbReference type="ChEBI" id="CHEBI:57925"/>
        <dbReference type="ChEBI" id="CHEBI:58297"/>
        <dbReference type="ChEBI" id="CHEBI:58539"/>
        <dbReference type="EC" id="1.8.5.1"/>
    </reaction>
</comment>
<dbReference type="Gene3D" id="3.40.30.10">
    <property type="entry name" value="Glutaredoxin"/>
    <property type="match status" value="1"/>
</dbReference>
<dbReference type="InterPro" id="IPR050983">
    <property type="entry name" value="GST_Omega/HSP26"/>
</dbReference>
<evidence type="ECO:0000259" key="3">
    <source>
        <dbReference type="PROSITE" id="PS50404"/>
    </source>
</evidence>
<dbReference type="GO" id="GO:0004364">
    <property type="term" value="F:glutathione transferase activity"/>
    <property type="evidence" value="ECO:0007669"/>
    <property type="project" value="UniProtKB-UniRule"/>
</dbReference>
<comment type="function">
    <text evidence="2">Exhibits glutathione-dependent thiol transferase activity. Has high dehydroascorbate reductase activity and may contribute to the recycling of ascorbic acid. Participates in the biotransformation of inorganic arsenic and reduces monomethylarsonic acid (MMA).</text>
</comment>
<feature type="domain" description="GST N-terminal" evidence="3">
    <location>
        <begin position="18"/>
        <end position="96"/>
    </location>
</feature>
<dbReference type="GO" id="GO:0045174">
    <property type="term" value="F:glutathione dehydrogenase (ascorbate) activity"/>
    <property type="evidence" value="ECO:0007669"/>
    <property type="project" value="UniProtKB-UniRule"/>
</dbReference>
<name>A0AAV4FC43_9GAST</name>
<dbReference type="PROSITE" id="PS50404">
    <property type="entry name" value="GST_NTER"/>
    <property type="match status" value="1"/>
</dbReference>
<dbReference type="Gene3D" id="1.20.1050.10">
    <property type="match status" value="1"/>
</dbReference>
<dbReference type="PANTHER" id="PTHR43968">
    <property type="match status" value="1"/>
</dbReference>
<dbReference type="EMBL" id="BMAT01011332">
    <property type="protein sequence ID" value="GFR70606.1"/>
    <property type="molecule type" value="Genomic_DNA"/>
</dbReference>
<organism evidence="4 5">
    <name type="scientific">Elysia marginata</name>
    <dbReference type="NCBI Taxonomy" id="1093978"/>
    <lineage>
        <taxon>Eukaryota</taxon>
        <taxon>Metazoa</taxon>
        <taxon>Spiralia</taxon>
        <taxon>Lophotrochozoa</taxon>
        <taxon>Mollusca</taxon>
        <taxon>Gastropoda</taxon>
        <taxon>Heterobranchia</taxon>
        <taxon>Euthyneura</taxon>
        <taxon>Panpulmonata</taxon>
        <taxon>Sacoglossa</taxon>
        <taxon>Placobranchoidea</taxon>
        <taxon>Plakobranchidae</taxon>
        <taxon>Elysia</taxon>
    </lineage>
</organism>
<proteinExistence type="inferred from homology"/>
<comment type="similarity">
    <text evidence="1 2">Belongs to the GST superfamily. Omega family.</text>
</comment>
<dbReference type="InterPro" id="IPR005442">
    <property type="entry name" value="GST_omega"/>
</dbReference>
<dbReference type="Pfam" id="PF13409">
    <property type="entry name" value="GST_N_2"/>
    <property type="match status" value="1"/>
</dbReference>
<evidence type="ECO:0000313" key="4">
    <source>
        <dbReference type="EMBL" id="GFR70606.1"/>
    </source>
</evidence>
<dbReference type="GO" id="GO:0050610">
    <property type="term" value="F:methylarsonate reductase activity"/>
    <property type="evidence" value="ECO:0007669"/>
    <property type="project" value="UniProtKB-UniRule"/>
</dbReference>
<dbReference type="EC" id="2.5.1.18" evidence="2"/>
<dbReference type="InterPro" id="IPR040079">
    <property type="entry name" value="Glutathione_S-Trfase"/>
</dbReference>
<dbReference type="InterPro" id="IPR036282">
    <property type="entry name" value="Glutathione-S-Trfase_C_sf"/>
</dbReference>
<evidence type="ECO:0000256" key="2">
    <source>
        <dbReference type="RuleBase" id="RU368071"/>
    </source>
</evidence>
<dbReference type="EC" id="1.8.5.1" evidence="2"/>
<accession>A0AAV4FC43</accession>
<dbReference type="SUPFAM" id="SSF52833">
    <property type="entry name" value="Thioredoxin-like"/>
    <property type="match status" value="1"/>
</dbReference>
<dbReference type="SUPFAM" id="SSF47616">
    <property type="entry name" value="GST C-terminal domain-like"/>
    <property type="match status" value="1"/>
</dbReference>
<sequence length="235" mass="26961">MTQKAYSQGSAFPPTKPGVLRIYSMRFCPYAQRTRLVLLHKNIPHETININLKSKPDWFLELNPLGQVPVLQIDDKIVPESTATCDWLDDVYPANRITPVDPYQRAWDRVLTEYISKVEDTLLLWFLLFDGEIQFYTQCNIVTFRLIILCCFGSQPCSFDFLLWPMYERLPVIAVMKENSAAAIDVKDFPAMTSWAKAMKELPAVKATAFDADQHAAFVTTFAKGTPDYDLYLEE</sequence>
<dbReference type="SFLD" id="SFLDG00358">
    <property type="entry name" value="Main_(cytGST)"/>
    <property type="match status" value="1"/>
</dbReference>
<reference evidence="4 5" key="1">
    <citation type="journal article" date="2021" name="Elife">
        <title>Chloroplast acquisition without the gene transfer in kleptoplastic sea slugs, Plakobranchus ocellatus.</title>
        <authorList>
            <person name="Maeda T."/>
            <person name="Takahashi S."/>
            <person name="Yoshida T."/>
            <person name="Shimamura S."/>
            <person name="Takaki Y."/>
            <person name="Nagai Y."/>
            <person name="Toyoda A."/>
            <person name="Suzuki Y."/>
            <person name="Arimoto A."/>
            <person name="Ishii H."/>
            <person name="Satoh N."/>
            <person name="Nishiyama T."/>
            <person name="Hasebe M."/>
            <person name="Maruyama T."/>
            <person name="Minagawa J."/>
            <person name="Obokata J."/>
            <person name="Shigenobu S."/>
        </authorList>
    </citation>
    <scope>NUCLEOTIDE SEQUENCE [LARGE SCALE GENOMIC DNA]</scope>
</reference>
<dbReference type="Proteomes" id="UP000762676">
    <property type="component" value="Unassembled WGS sequence"/>
</dbReference>
<dbReference type="FunFam" id="3.40.30.10:FF:000123">
    <property type="entry name" value="Glutathione transferase o1"/>
    <property type="match status" value="1"/>
</dbReference>
<keyword evidence="5" id="KW-1185">Reference proteome</keyword>
<dbReference type="InterPro" id="IPR004045">
    <property type="entry name" value="Glutathione_S-Trfase_N"/>
</dbReference>
<evidence type="ECO:0000256" key="1">
    <source>
        <dbReference type="ARBA" id="ARBA00011067"/>
    </source>
</evidence>